<evidence type="ECO:0000313" key="2">
    <source>
        <dbReference type="Proteomes" id="UP000886860"/>
    </source>
</evidence>
<dbReference type="Proteomes" id="UP000886860">
    <property type="component" value="Unassembled WGS sequence"/>
</dbReference>
<dbReference type="AlphaFoldDB" id="A0A9D1GLX0"/>
<proteinExistence type="predicted"/>
<gene>
    <name evidence="1" type="ORF">IAB60_11605</name>
</gene>
<dbReference type="EMBL" id="DVKS01000192">
    <property type="protein sequence ID" value="HIT42719.1"/>
    <property type="molecule type" value="Genomic_DNA"/>
</dbReference>
<comment type="caution">
    <text evidence="1">The sequence shown here is derived from an EMBL/GenBank/DDBJ whole genome shotgun (WGS) entry which is preliminary data.</text>
</comment>
<name>A0A9D1GLX0_9FIRM</name>
<accession>A0A9D1GLX0</accession>
<protein>
    <submittedName>
        <fullName evidence="1">Uncharacterized protein</fullName>
    </submittedName>
</protein>
<evidence type="ECO:0000313" key="1">
    <source>
        <dbReference type="EMBL" id="HIT42719.1"/>
    </source>
</evidence>
<reference evidence="1" key="1">
    <citation type="submission" date="2020-10" db="EMBL/GenBank/DDBJ databases">
        <authorList>
            <person name="Gilroy R."/>
        </authorList>
    </citation>
    <scope>NUCLEOTIDE SEQUENCE</scope>
    <source>
        <strain evidence="1">CHK123-3438</strain>
    </source>
</reference>
<reference evidence="1" key="2">
    <citation type="journal article" date="2021" name="PeerJ">
        <title>Extensive microbial diversity within the chicken gut microbiome revealed by metagenomics and culture.</title>
        <authorList>
            <person name="Gilroy R."/>
            <person name="Ravi A."/>
            <person name="Getino M."/>
            <person name="Pursley I."/>
            <person name="Horton D.L."/>
            <person name="Alikhan N.F."/>
            <person name="Baker D."/>
            <person name="Gharbi K."/>
            <person name="Hall N."/>
            <person name="Watson M."/>
            <person name="Adriaenssens E.M."/>
            <person name="Foster-Nyarko E."/>
            <person name="Jarju S."/>
            <person name="Secka A."/>
            <person name="Antonio M."/>
            <person name="Oren A."/>
            <person name="Chaudhuri R.R."/>
            <person name="La Ragione R."/>
            <person name="Hildebrand F."/>
            <person name="Pallen M.J."/>
        </authorList>
    </citation>
    <scope>NUCLEOTIDE SEQUENCE</scope>
    <source>
        <strain evidence="1">CHK123-3438</strain>
    </source>
</reference>
<sequence length="125" mass="14687">MSDLSQMTLAEMPAYTEQDTKVEKKAHYAQIVEKFRNADCSQIQDLMYLIDTINQMSPEIYEHYRGLQDIFRANMHRLLEKIREQGDVYRVKDEEEKALLAACLEKACANKTLLKEKYQNLHIEA</sequence>
<organism evidence="1 2">
    <name type="scientific">Candidatus Caccovicinus merdipullorum</name>
    <dbReference type="NCBI Taxonomy" id="2840724"/>
    <lineage>
        <taxon>Bacteria</taxon>
        <taxon>Bacillati</taxon>
        <taxon>Bacillota</taxon>
        <taxon>Clostridia</taxon>
        <taxon>Eubacteriales</taxon>
        <taxon>Candidatus Caccovicinus</taxon>
    </lineage>
</organism>